<gene>
    <name evidence="1" type="ORF">ACFOY2_05370</name>
</gene>
<protein>
    <recommendedName>
        <fullName evidence="3">DUF3168 domain-containing protein</fullName>
    </recommendedName>
</protein>
<accession>A0ABV8G0A4</accession>
<organism evidence="1 2">
    <name type="scientific">Nonomuraea purpurea</name>
    <dbReference type="NCBI Taxonomy" id="1849276"/>
    <lineage>
        <taxon>Bacteria</taxon>
        <taxon>Bacillati</taxon>
        <taxon>Actinomycetota</taxon>
        <taxon>Actinomycetes</taxon>
        <taxon>Streptosporangiales</taxon>
        <taxon>Streptosporangiaceae</taxon>
        <taxon>Nonomuraea</taxon>
    </lineage>
</organism>
<dbReference type="Proteomes" id="UP001595851">
    <property type="component" value="Unassembled WGS sequence"/>
</dbReference>
<name>A0ABV8G0A4_9ACTN</name>
<dbReference type="RefSeq" id="WP_379526779.1">
    <property type="nucleotide sequence ID" value="NZ_JBHSBI010000002.1"/>
</dbReference>
<evidence type="ECO:0008006" key="3">
    <source>
        <dbReference type="Google" id="ProtNLM"/>
    </source>
</evidence>
<dbReference type="EMBL" id="JBHSBI010000002">
    <property type="protein sequence ID" value="MFC4006640.1"/>
    <property type="molecule type" value="Genomic_DNA"/>
</dbReference>
<reference evidence="2" key="1">
    <citation type="journal article" date="2019" name="Int. J. Syst. Evol. Microbiol.">
        <title>The Global Catalogue of Microorganisms (GCM) 10K type strain sequencing project: providing services to taxonomists for standard genome sequencing and annotation.</title>
        <authorList>
            <consortium name="The Broad Institute Genomics Platform"/>
            <consortium name="The Broad Institute Genome Sequencing Center for Infectious Disease"/>
            <person name="Wu L."/>
            <person name="Ma J."/>
        </authorList>
    </citation>
    <scope>NUCLEOTIDE SEQUENCE [LARGE SCALE GENOMIC DNA]</scope>
    <source>
        <strain evidence="2">TBRC 1276</strain>
    </source>
</reference>
<sequence>MTTLSAAPLIEALLAIIRAPVGEDCRIYWGGAAANAAPPYAVVYPDSGMLTPGRRTLANNGPTELRYQITSVGASPAQAQWVADKTRAAVLAGVPVVVGRRVWPTVEEGSQPLRRDDVSTNLWFATAQYLTRSDPV</sequence>
<evidence type="ECO:0000313" key="1">
    <source>
        <dbReference type="EMBL" id="MFC4006640.1"/>
    </source>
</evidence>
<keyword evidence="2" id="KW-1185">Reference proteome</keyword>
<comment type="caution">
    <text evidence="1">The sequence shown here is derived from an EMBL/GenBank/DDBJ whole genome shotgun (WGS) entry which is preliminary data.</text>
</comment>
<proteinExistence type="predicted"/>
<evidence type="ECO:0000313" key="2">
    <source>
        <dbReference type="Proteomes" id="UP001595851"/>
    </source>
</evidence>